<gene>
    <name evidence="1" type="ORF">CDAR_185511</name>
</gene>
<keyword evidence="2" id="KW-1185">Reference proteome</keyword>
<dbReference type="EMBL" id="BPLQ01001561">
    <property type="protein sequence ID" value="GIX82984.1"/>
    <property type="molecule type" value="Genomic_DNA"/>
</dbReference>
<proteinExistence type="predicted"/>
<organism evidence="1 2">
    <name type="scientific">Caerostris darwini</name>
    <dbReference type="NCBI Taxonomy" id="1538125"/>
    <lineage>
        <taxon>Eukaryota</taxon>
        <taxon>Metazoa</taxon>
        <taxon>Ecdysozoa</taxon>
        <taxon>Arthropoda</taxon>
        <taxon>Chelicerata</taxon>
        <taxon>Arachnida</taxon>
        <taxon>Araneae</taxon>
        <taxon>Araneomorphae</taxon>
        <taxon>Entelegynae</taxon>
        <taxon>Araneoidea</taxon>
        <taxon>Araneidae</taxon>
        <taxon>Caerostris</taxon>
    </lineage>
</organism>
<protein>
    <submittedName>
        <fullName evidence="1">Uncharacterized protein</fullName>
    </submittedName>
</protein>
<evidence type="ECO:0000313" key="1">
    <source>
        <dbReference type="EMBL" id="GIX82984.1"/>
    </source>
</evidence>
<sequence length="107" mass="12201">MKRNSITVNIIAPIKNILNDQNVLKLFLVSLKIKENPFRITISSLTFVDKIPIITTKAIIPPEAYKAKKRPSITVNMTIPTKNFFKVHSFPQTFEIVVKIKKNLSHA</sequence>
<dbReference type="AlphaFoldDB" id="A0AAV4NF38"/>
<name>A0AAV4NF38_9ARAC</name>
<evidence type="ECO:0000313" key="2">
    <source>
        <dbReference type="Proteomes" id="UP001054837"/>
    </source>
</evidence>
<reference evidence="1 2" key="1">
    <citation type="submission" date="2021-06" db="EMBL/GenBank/DDBJ databases">
        <title>Caerostris darwini draft genome.</title>
        <authorList>
            <person name="Kono N."/>
            <person name="Arakawa K."/>
        </authorList>
    </citation>
    <scope>NUCLEOTIDE SEQUENCE [LARGE SCALE GENOMIC DNA]</scope>
</reference>
<accession>A0AAV4NF38</accession>
<comment type="caution">
    <text evidence="1">The sequence shown here is derived from an EMBL/GenBank/DDBJ whole genome shotgun (WGS) entry which is preliminary data.</text>
</comment>
<dbReference type="Proteomes" id="UP001054837">
    <property type="component" value="Unassembled WGS sequence"/>
</dbReference>